<dbReference type="GO" id="GO:0071949">
    <property type="term" value="F:FAD binding"/>
    <property type="evidence" value="ECO:0007669"/>
    <property type="project" value="InterPro"/>
</dbReference>
<feature type="transmembrane region" description="Helical" evidence="7">
    <location>
        <begin position="12"/>
        <end position="35"/>
    </location>
</feature>
<keyword evidence="4" id="KW-0274">FAD</keyword>
<dbReference type="InterPro" id="IPR002938">
    <property type="entry name" value="FAD-bd"/>
</dbReference>
<evidence type="ECO:0000256" key="3">
    <source>
        <dbReference type="ARBA" id="ARBA00022630"/>
    </source>
</evidence>
<dbReference type="PRINTS" id="PR00420">
    <property type="entry name" value="RNGMNOXGNASE"/>
</dbReference>
<dbReference type="NCBIfam" id="TIGR01988">
    <property type="entry name" value="Ubi-OHases"/>
    <property type="match status" value="1"/>
</dbReference>
<dbReference type="Gene3D" id="3.50.50.60">
    <property type="entry name" value="FAD/NAD(P)-binding domain"/>
    <property type="match status" value="2"/>
</dbReference>
<accession>A0A059Q9R2</accession>
<evidence type="ECO:0000256" key="4">
    <source>
        <dbReference type="ARBA" id="ARBA00022827"/>
    </source>
</evidence>
<keyword evidence="7" id="KW-0812">Transmembrane</keyword>
<proteinExistence type="inferred from homology"/>
<evidence type="ECO:0000259" key="8">
    <source>
        <dbReference type="Pfam" id="PF01494"/>
    </source>
</evidence>
<dbReference type="Pfam" id="PF01494">
    <property type="entry name" value="FAD_binding_3"/>
    <property type="match status" value="1"/>
</dbReference>
<name>A0A059Q9R2_9BACT</name>
<dbReference type="GO" id="GO:0006744">
    <property type="term" value="P:ubiquinone biosynthetic process"/>
    <property type="evidence" value="ECO:0007669"/>
    <property type="project" value="InterPro"/>
</dbReference>
<sequence>MSRRSRPNGGRLDVAVVGGGVVGTAAALALAKLGLEVALVESREPSPWSAAQRDLRVYAFAPDNAALLDELGVWAAVRSARVQPYRGMRVWDAADDGELAFDADALARRELGWIVEHGLLVDRLWSALAAAGVHVHCPARVVELEQHDDGARLRLDDGVLDARLVLAADGADSTVRELAGITTTTHDYAQRGVVAFVTSEQPHADTAWQRFLPGGPLALLPFADPDQRDDHAPIDRPGCTSSIVWTLPEIAAQRVLVLDEDSFNRELTAAFGARLGALQLRSQRAAFPLRRQLVDHYANGRVLLLGDAAHVVHPLAGQGVNLGLRDVAALRDSFRHAQSRRADYAAASRLARWARTRKSDNAASAHAFSAINRVFSNDDLLATLLRGPMLGVAGRMPPLARALWRHAAGL</sequence>
<dbReference type="GO" id="GO:0008681">
    <property type="term" value="F:2-octaprenyl-6-methoxyphenol hydroxylase activity"/>
    <property type="evidence" value="ECO:0007669"/>
    <property type="project" value="TreeGrafter"/>
</dbReference>
<dbReference type="InterPro" id="IPR018168">
    <property type="entry name" value="Ubi_Hdrlase_CS"/>
</dbReference>
<dbReference type="AlphaFoldDB" id="A0A059Q9R2"/>
<evidence type="ECO:0000256" key="2">
    <source>
        <dbReference type="ARBA" id="ARBA00005349"/>
    </source>
</evidence>
<evidence type="ECO:0000313" key="9">
    <source>
        <dbReference type="EMBL" id="AGW45511.1"/>
    </source>
</evidence>
<keyword evidence="6" id="KW-0503">Monooxygenase</keyword>
<organism evidence="9">
    <name type="scientific">uncultured bacterium Lac36W</name>
    <dbReference type="NCBI Taxonomy" id="1403001"/>
    <lineage>
        <taxon>Bacteria</taxon>
        <taxon>environmental samples</taxon>
    </lineage>
</organism>
<keyword evidence="3" id="KW-0285">Flavoprotein</keyword>
<keyword evidence="7" id="KW-0472">Membrane</keyword>
<dbReference type="InterPro" id="IPR010971">
    <property type="entry name" value="UbiH/COQ6"/>
</dbReference>
<dbReference type="PROSITE" id="PS01304">
    <property type="entry name" value="UBIH"/>
    <property type="match status" value="1"/>
</dbReference>
<evidence type="ECO:0000256" key="7">
    <source>
        <dbReference type="SAM" id="Phobius"/>
    </source>
</evidence>
<dbReference type="SUPFAM" id="SSF51905">
    <property type="entry name" value="FAD/NAD(P)-binding domain"/>
    <property type="match status" value="1"/>
</dbReference>
<dbReference type="PANTHER" id="PTHR43876">
    <property type="entry name" value="UBIQUINONE BIOSYNTHESIS MONOOXYGENASE COQ6, MITOCHONDRIAL"/>
    <property type="match status" value="1"/>
</dbReference>
<reference evidence="9" key="1">
    <citation type="submission" date="2013-06" db="EMBL/GenBank/DDBJ databases">
        <title>Functional metagenomics reveals novel beta-galactosidases not predictable from gene sequences.</title>
        <authorList>
            <person name="Cheng J."/>
            <person name="Engel K."/>
            <person name="Romantsov T."/>
            <person name="Neufeld J.D."/>
            <person name="Rose D.R."/>
            <person name="Charles T.C."/>
        </authorList>
    </citation>
    <scope>NUCLEOTIDE SEQUENCE</scope>
</reference>
<protein>
    <recommendedName>
        <fullName evidence="8">FAD-binding domain-containing protein</fullName>
    </recommendedName>
</protein>
<evidence type="ECO:0000256" key="1">
    <source>
        <dbReference type="ARBA" id="ARBA00001974"/>
    </source>
</evidence>
<dbReference type="InterPro" id="IPR051205">
    <property type="entry name" value="UbiH/COQ6_monooxygenase"/>
</dbReference>
<dbReference type="EMBL" id="KF255993">
    <property type="protein sequence ID" value="AGW45511.1"/>
    <property type="molecule type" value="Genomic_DNA"/>
</dbReference>
<evidence type="ECO:0000256" key="6">
    <source>
        <dbReference type="ARBA" id="ARBA00023033"/>
    </source>
</evidence>
<comment type="similarity">
    <text evidence="2">Belongs to the UbiH/COQ6 family.</text>
</comment>
<dbReference type="PANTHER" id="PTHR43876:SF8">
    <property type="entry name" value="2-OCTAPRENYL-6-METHOXYPHENOL HYDROXYLASE"/>
    <property type="match status" value="1"/>
</dbReference>
<keyword evidence="7" id="KW-1133">Transmembrane helix</keyword>
<dbReference type="InterPro" id="IPR036188">
    <property type="entry name" value="FAD/NAD-bd_sf"/>
</dbReference>
<comment type="cofactor">
    <cofactor evidence="1">
        <name>FAD</name>
        <dbReference type="ChEBI" id="CHEBI:57692"/>
    </cofactor>
</comment>
<keyword evidence="5" id="KW-0560">Oxidoreductase</keyword>
<feature type="domain" description="FAD-binding" evidence="8">
    <location>
        <begin position="12"/>
        <end position="333"/>
    </location>
</feature>
<evidence type="ECO:0000256" key="5">
    <source>
        <dbReference type="ARBA" id="ARBA00023002"/>
    </source>
</evidence>